<proteinExistence type="predicted"/>
<gene>
    <name evidence="1" type="ORF">C2S_8112</name>
</gene>
<protein>
    <submittedName>
        <fullName evidence="1">Uncharacterized protein</fullName>
    </submittedName>
</protein>
<reference evidence="1" key="1">
    <citation type="submission" date="2019-05" db="EMBL/GenBank/DDBJ databases">
        <authorList>
            <person name="Piombo E."/>
        </authorList>
    </citation>
    <scope>NUCLEOTIDE SEQUENCE</scope>
    <source>
        <strain evidence="1">C2S</strain>
    </source>
</reference>
<sequence length="62" mass="6796">MSSMWMVDGDQLSATAAQPSGCILAQNKQGADEVQRYKRLVGIRQCLVTNRPIADSKQATEK</sequence>
<dbReference type="AlphaFoldDB" id="A0A9Q9RP32"/>
<evidence type="ECO:0000313" key="1">
    <source>
        <dbReference type="EMBL" id="VTT70702.1"/>
    </source>
</evidence>
<comment type="caution">
    <text evidence="1">The sequence shown here is derived from an EMBL/GenBank/DDBJ whole genome shotgun (WGS) entry which is preliminary data.</text>
</comment>
<dbReference type="EMBL" id="CABFJX010000301">
    <property type="protein sequence ID" value="VTT70702.1"/>
    <property type="molecule type" value="Genomic_DNA"/>
</dbReference>
<accession>A0A9Q9RP32</accession>
<evidence type="ECO:0000313" key="2">
    <source>
        <dbReference type="Proteomes" id="UP000760494"/>
    </source>
</evidence>
<organism evidence="1 2">
    <name type="scientific">Fusarium fujikuroi</name>
    <name type="common">Bakanae and foot rot disease fungus</name>
    <name type="synonym">Gibberella fujikuroi</name>
    <dbReference type="NCBI Taxonomy" id="5127"/>
    <lineage>
        <taxon>Eukaryota</taxon>
        <taxon>Fungi</taxon>
        <taxon>Dikarya</taxon>
        <taxon>Ascomycota</taxon>
        <taxon>Pezizomycotina</taxon>
        <taxon>Sordariomycetes</taxon>
        <taxon>Hypocreomycetidae</taxon>
        <taxon>Hypocreales</taxon>
        <taxon>Nectriaceae</taxon>
        <taxon>Fusarium</taxon>
        <taxon>Fusarium fujikuroi species complex</taxon>
    </lineage>
</organism>
<dbReference type="Proteomes" id="UP000760494">
    <property type="component" value="Unassembled WGS sequence"/>
</dbReference>
<name>A0A9Q9RP32_FUSFU</name>